<reference evidence="2" key="1">
    <citation type="submission" date="2017-01" db="EMBL/GenBank/DDBJ databases">
        <authorList>
            <person name="Wang Y."/>
            <person name="White M."/>
            <person name="Kvist S."/>
            <person name="Moncalvo J.-M."/>
        </authorList>
    </citation>
    <scope>NUCLEOTIDE SEQUENCE [LARGE SCALE GENOMIC DNA]</scope>
    <source>
        <strain evidence="2">ID-206-W2</strain>
    </source>
</reference>
<evidence type="ECO:0000313" key="1">
    <source>
        <dbReference type="EMBL" id="OMJ29509.1"/>
    </source>
</evidence>
<gene>
    <name evidence="1" type="ORF">AYI69_g986</name>
</gene>
<comment type="caution">
    <text evidence="1">The sequence shown here is derived from an EMBL/GenBank/DDBJ whole genome shotgun (WGS) entry which is preliminary data.</text>
</comment>
<organism evidence="1 2">
    <name type="scientific">Smittium culicis</name>
    <dbReference type="NCBI Taxonomy" id="133412"/>
    <lineage>
        <taxon>Eukaryota</taxon>
        <taxon>Fungi</taxon>
        <taxon>Fungi incertae sedis</taxon>
        <taxon>Zoopagomycota</taxon>
        <taxon>Kickxellomycotina</taxon>
        <taxon>Harpellomycetes</taxon>
        <taxon>Harpellales</taxon>
        <taxon>Legeriomycetaceae</taxon>
        <taxon>Smittium</taxon>
    </lineage>
</organism>
<sequence>MIDNQLKAKEEELSKIQVYLEKQVQVLQQEHAKHNDMVERMNIMQHEGQNEGQNASILLEQMKLKNKTLQMEKNLVEQDLEYSDRQNAFVNNESEFDKLKQLYFSEVVKQQKDLIDNISNRPQIRNQTRTGQKKYHFQRLKETLSSFKDGYQMWMTISLIIVI</sequence>
<dbReference type="Proteomes" id="UP000187429">
    <property type="component" value="Unassembled WGS sequence"/>
</dbReference>
<keyword evidence="2" id="KW-1185">Reference proteome</keyword>
<protein>
    <submittedName>
        <fullName evidence="1">Uncharacterized protein</fullName>
    </submittedName>
</protein>
<evidence type="ECO:0000313" key="2">
    <source>
        <dbReference type="Proteomes" id="UP000187429"/>
    </source>
</evidence>
<dbReference type="EMBL" id="LSSM01000263">
    <property type="protein sequence ID" value="OMJ29509.1"/>
    <property type="molecule type" value="Genomic_DNA"/>
</dbReference>
<dbReference type="AlphaFoldDB" id="A0A1R1YRH8"/>
<accession>A0A1R1YRH8</accession>
<proteinExistence type="predicted"/>
<name>A0A1R1YRH8_9FUNG</name>